<dbReference type="Proteomes" id="UP000076722">
    <property type="component" value="Unassembled WGS sequence"/>
</dbReference>
<evidence type="ECO:0000313" key="1">
    <source>
        <dbReference type="EMBL" id="KZS91349.1"/>
    </source>
</evidence>
<dbReference type="OrthoDB" id="3232239at2759"/>
<keyword evidence="2" id="KW-1185">Reference proteome</keyword>
<accession>A0A164SCP4</accession>
<dbReference type="SUPFAM" id="SSF52047">
    <property type="entry name" value="RNI-like"/>
    <property type="match status" value="1"/>
</dbReference>
<evidence type="ECO:0000313" key="2">
    <source>
        <dbReference type="Proteomes" id="UP000076722"/>
    </source>
</evidence>
<name>A0A164SCP4_9AGAM</name>
<gene>
    <name evidence="1" type="ORF">SISNIDRAFT_456959</name>
</gene>
<evidence type="ECO:0008006" key="3">
    <source>
        <dbReference type="Google" id="ProtNLM"/>
    </source>
</evidence>
<proteinExistence type="predicted"/>
<reference evidence="1 2" key="1">
    <citation type="journal article" date="2016" name="Mol. Biol. Evol.">
        <title>Comparative Genomics of Early-Diverging Mushroom-Forming Fungi Provides Insights into the Origins of Lignocellulose Decay Capabilities.</title>
        <authorList>
            <person name="Nagy L.G."/>
            <person name="Riley R."/>
            <person name="Tritt A."/>
            <person name="Adam C."/>
            <person name="Daum C."/>
            <person name="Floudas D."/>
            <person name="Sun H."/>
            <person name="Yadav J.S."/>
            <person name="Pangilinan J."/>
            <person name="Larsson K.H."/>
            <person name="Matsuura K."/>
            <person name="Barry K."/>
            <person name="Labutti K."/>
            <person name="Kuo R."/>
            <person name="Ohm R.A."/>
            <person name="Bhattacharya S.S."/>
            <person name="Shirouzu T."/>
            <person name="Yoshinaga Y."/>
            <person name="Martin F.M."/>
            <person name="Grigoriev I.V."/>
            <person name="Hibbett D.S."/>
        </authorList>
    </citation>
    <scope>NUCLEOTIDE SEQUENCE [LARGE SCALE GENOMIC DNA]</scope>
    <source>
        <strain evidence="1 2">HHB9708</strain>
    </source>
</reference>
<sequence>MTQEIELSREAPFAQPLIRDDELSLDENPHGLPIKLPPELLRVIFEEVALSFPDAKARNHTLFNLLLTSRDLHHEARRLLYRDVTFAHNTFVAGQISDALHAGAARYVRSLRVENFDVDAVRRGSFDNTHFSHLPLNRMDGLRSLTLFGPWIADVSEVSEFLTSAIPVNSLLKFHAVMALSDALLSFLQQQNNIQFLSLRGFDHHSTTSLRSRQLMPKLKRLTLTYITNDDKFKELVEERPIIVFQTNSLFQVPEYWSAFAPRLQALDICSMMVGTHYSAQILENVGRTAVNLRLFACLEITFYPDAVPQTMPAMFHALRHLPRLEALSVSFAAASVGQLDVMTIPDVVSTSSHLKSIFVRQRPLPGHEDQAITRELQYDSRNGWTASRRDGMTTKDWFELSLRKLDIAYA</sequence>
<dbReference type="EMBL" id="KV419416">
    <property type="protein sequence ID" value="KZS91349.1"/>
    <property type="molecule type" value="Genomic_DNA"/>
</dbReference>
<dbReference type="AlphaFoldDB" id="A0A164SCP4"/>
<protein>
    <recommendedName>
        <fullName evidence="3">F-box domain-containing protein</fullName>
    </recommendedName>
</protein>
<organism evidence="1 2">
    <name type="scientific">Sistotremastrum niveocremeum HHB9708</name>
    <dbReference type="NCBI Taxonomy" id="1314777"/>
    <lineage>
        <taxon>Eukaryota</taxon>
        <taxon>Fungi</taxon>
        <taxon>Dikarya</taxon>
        <taxon>Basidiomycota</taxon>
        <taxon>Agaricomycotina</taxon>
        <taxon>Agaricomycetes</taxon>
        <taxon>Sistotremastrales</taxon>
        <taxon>Sistotremastraceae</taxon>
        <taxon>Sertulicium</taxon>
        <taxon>Sertulicium niveocremeum</taxon>
    </lineage>
</organism>